<proteinExistence type="predicted"/>
<keyword evidence="6" id="KW-1185">Reference proteome</keyword>
<dbReference type="InterPro" id="IPR012318">
    <property type="entry name" value="HTH_CRP"/>
</dbReference>
<dbReference type="Proteomes" id="UP001227126">
    <property type="component" value="Unassembled WGS sequence"/>
</dbReference>
<gene>
    <name evidence="5" type="ORF">QO034_10245</name>
</gene>
<dbReference type="InterPro" id="IPR018490">
    <property type="entry name" value="cNMP-bd_dom_sf"/>
</dbReference>
<dbReference type="Pfam" id="PF00027">
    <property type="entry name" value="cNMP_binding"/>
    <property type="match status" value="1"/>
</dbReference>
<evidence type="ECO:0000256" key="2">
    <source>
        <dbReference type="ARBA" id="ARBA00023125"/>
    </source>
</evidence>
<dbReference type="Gene3D" id="2.60.120.10">
    <property type="entry name" value="Jelly Rolls"/>
    <property type="match status" value="1"/>
</dbReference>
<protein>
    <submittedName>
        <fullName evidence="5">Helix-turn-helix domain-containing protein</fullName>
    </submittedName>
</protein>
<dbReference type="InterPro" id="IPR000595">
    <property type="entry name" value="cNMP-bd_dom"/>
</dbReference>
<evidence type="ECO:0000256" key="3">
    <source>
        <dbReference type="ARBA" id="ARBA00023163"/>
    </source>
</evidence>
<keyword evidence="2" id="KW-0238">DNA-binding</keyword>
<dbReference type="InterPro" id="IPR014710">
    <property type="entry name" value="RmlC-like_jellyroll"/>
</dbReference>
<organism evidence="5 6">
    <name type="scientific">Sedimentitalea xiamensis</name>
    <dbReference type="NCBI Taxonomy" id="3050037"/>
    <lineage>
        <taxon>Bacteria</taxon>
        <taxon>Pseudomonadati</taxon>
        <taxon>Pseudomonadota</taxon>
        <taxon>Alphaproteobacteria</taxon>
        <taxon>Rhodobacterales</taxon>
        <taxon>Paracoccaceae</taxon>
        <taxon>Sedimentitalea</taxon>
    </lineage>
</organism>
<dbReference type="InterPro" id="IPR036390">
    <property type="entry name" value="WH_DNA-bd_sf"/>
</dbReference>
<name>A0ABT7FEE2_9RHOB</name>
<dbReference type="SUPFAM" id="SSF46785">
    <property type="entry name" value="Winged helix' DNA-binding domain"/>
    <property type="match status" value="1"/>
</dbReference>
<comment type="caution">
    <text evidence="5">The sequence shown here is derived from an EMBL/GenBank/DDBJ whole genome shotgun (WGS) entry which is preliminary data.</text>
</comment>
<evidence type="ECO:0000313" key="6">
    <source>
        <dbReference type="Proteomes" id="UP001227126"/>
    </source>
</evidence>
<dbReference type="EMBL" id="JASNJE010000010">
    <property type="protein sequence ID" value="MDK3073491.1"/>
    <property type="molecule type" value="Genomic_DNA"/>
</dbReference>
<dbReference type="CDD" id="cd00092">
    <property type="entry name" value="HTH_CRP"/>
    <property type="match status" value="1"/>
</dbReference>
<sequence>MYACHPSAYRDESIRIDESRKPFSSLPFQVMAEAHLYYAGDESPGLFEVRTGLFRLSRVTRNGRRYVVGFGYPGDVIGFCPDGVHLSDCEAVVDSAVIRHPTETLTSCRADPRAHQALVRAALREIQEMQDHCMLLGHNLAHERVAAFLTRLGERIGQPKGDSVAFDLPMSRLDIADFLGLTVETVSRSLTILRKAGIIEIRNLHRIVVLQPVRIDALAEPDPRVAPRHTPA</sequence>
<dbReference type="SUPFAM" id="SSF51206">
    <property type="entry name" value="cAMP-binding domain-like"/>
    <property type="match status" value="1"/>
</dbReference>
<dbReference type="PROSITE" id="PS51063">
    <property type="entry name" value="HTH_CRP_2"/>
    <property type="match status" value="1"/>
</dbReference>
<keyword evidence="1" id="KW-0805">Transcription regulation</keyword>
<reference evidence="5 6" key="1">
    <citation type="submission" date="2023-05" db="EMBL/GenBank/DDBJ databases">
        <title>Sedimentitalea sp. nov. JM2-8.</title>
        <authorList>
            <person name="Huang J."/>
        </authorList>
    </citation>
    <scope>NUCLEOTIDE SEQUENCE [LARGE SCALE GENOMIC DNA]</scope>
    <source>
        <strain evidence="5 6">JM2-8</strain>
    </source>
</reference>
<keyword evidence="3" id="KW-0804">Transcription</keyword>
<dbReference type="InterPro" id="IPR036388">
    <property type="entry name" value="WH-like_DNA-bd_sf"/>
</dbReference>
<dbReference type="InterPro" id="IPR018335">
    <property type="entry name" value="Tscrpt_reg_HTH_Crp-type_CS"/>
</dbReference>
<evidence type="ECO:0000256" key="1">
    <source>
        <dbReference type="ARBA" id="ARBA00023015"/>
    </source>
</evidence>
<evidence type="ECO:0000313" key="5">
    <source>
        <dbReference type="EMBL" id="MDK3073491.1"/>
    </source>
</evidence>
<evidence type="ECO:0000259" key="4">
    <source>
        <dbReference type="PROSITE" id="PS51063"/>
    </source>
</evidence>
<dbReference type="Gene3D" id="1.10.10.10">
    <property type="entry name" value="Winged helix-like DNA-binding domain superfamily/Winged helix DNA-binding domain"/>
    <property type="match status" value="1"/>
</dbReference>
<dbReference type="Pfam" id="PF13545">
    <property type="entry name" value="HTH_Crp_2"/>
    <property type="match status" value="1"/>
</dbReference>
<feature type="domain" description="HTH crp-type" evidence="4">
    <location>
        <begin position="139"/>
        <end position="213"/>
    </location>
</feature>
<accession>A0ABT7FEE2</accession>
<dbReference type="SMART" id="SM00419">
    <property type="entry name" value="HTH_CRP"/>
    <property type="match status" value="1"/>
</dbReference>
<dbReference type="RefSeq" id="WP_284485433.1">
    <property type="nucleotide sequence ID" value="NZ_JASNJE010000010.1"/>
</dbReference>
<dbReference type="PROSITE" id="PS00042">
    <property type="entry name" value="HTH_CRP_1"/>
    <property type="match status" value="1"/>
</dbReference>
<dbReference type="PRINTS" id="PR00034">
    <property type="entry name" value="HTHCRP"/>
</dbReference>